<dbReference type="SUPFAM" id="SSF48264">
    <property type="entry name" value="Cytochrome P450"/>
    <property type="match status" value="1"/>
</dbReference>
<keyword evidence="10" id="KW-0812">Transmembrane</keyword>
<dbReference type="PRINTS" id="PR00385">
    <property type="entry name" value="P450"/>
</dbReference>
<reference evidence="11" key="1">
    <citation type="submission" date="2021-07" db="EMBL/GenBank/DDBJ databases">
        <authorList>
            <person name="Branca A.L. A."/>
        </authorList>
    </citation>
    <scope>NUCLEOTIDE SEQUENCE</scope>
</reference>
<dbReference type="InterPro" id="IPR050121">
    <property type="entry name" value="Cytochrome_P450_monoxygenase"/>
</dbReference>
<protein>
    <recommendedName>
        <fullName evidence="13">Cytochrome P450</fullName>
    </recommendedName>
</protein>
<dbReference type="AlphaFoldDB" id="A0A9W4MTW5"/>
<keyword evidence="3 8" id="KW-0349">Heme</keyword>
<gene>
    <name evidence="11" type="ORF">POLS_LOCUS4091</name>
</gene>
<keyword evidence="7 9" id="KW-0503">Monooxygenase</keyword>
<evidence type="ECO:0000256" key="4">
    <source>
        <dbReference type="ARBA" id="ARBA00022723"/>
    </source>
</evidence>
<name>A0A9W4MTW5_PENOL</name>
<dbReference type="PANTHER" id="PTHR24305">
    <property type="entry name" value="CYTOCHROME P450"/>
    <property type="match status" value="1"/>
</dbReference>
<dbReference type="InterPro" id="IPR001128">
    <property type="entry name" value="Cyt_P450"/>
</dbReference>
<evidence type="ECO:0000256" key="3">
    <source>
        <dbReference type="ARBA" id="ARBA00022617"/>
    </source>
</evidence>
<keyword evidence="10" id="KW-1133">Transmembrane helix</keyword>
<evidence type="ECO:0008006" key="13">
    <source>
        <dbReference type="Google" id="ProtNLM"/>
    </source>
</evidence>
<dbReference type="Proteomes" id="UP001153618">
    <property type="component" value="Unassembled WGS sequence"/>
</dbReference>
<feature type="binding site" description="axial binding residue" evidence="8">
    <location>
        <position position="440"/>
    </location>
    <ligand>
        <name>heme</name>
        <dbReference type="ChEBI" id="CHEBI:30413"/>
    </ligand>
    <ligandPart>
        <name>Fe</name>
        <dbReference type="ChEBI" id="CHEBI:18248"/>
    </ligandPart>
</feature>
<feature type="transmembrane region" description="Helical" evidence="10">
    <location>
        <begin position="6"/>
        <end position="24"/>
    </location>
</feature>
<evidence type="ECO:0000313" key="11">
    <source>
        <dbReference type="EMBL" id="CAG8080131.1"/>
    </source>
</evidence>
<dbReference type="InterPro" id="IPR036396">
    <property type="entry name" value="Cyt_P450_sf"/>
</dbReference>
<dbReference type="Pfam" id="PF00067">
    <property type="entry name" value="p450"/>
    <property type="match status" value="1"/>
</dbReference>
<evidence type="ECO:0000256" key="8">
    <source>
        <dbReference type="PIRSR" id="PIRSR602401-1"/>
    </source>
</evidence>
<evidence type="ECO:0000256" key="1">
    <source>
        <dbReference type="ARBA" id="ARBA00001971"/>
    </source>
</evidence>
<sequence>MLLSLSPINLIFVGIAALVIRFLITLVKSPSLSIPGPFLGRFTNLWYLWQMKRGDFHHTNIKLHEKNGKIVRIAPNQYSISDAAALKTIYGHGAKFEKSDWYDAWNFGPRTGFTNLFSERNSRNHAESRRKVASMYSMTSLVSYEPSVDNCIEIFKQRLLEFSEQGSTIDMAHWMQCYAFDVIGEITFGKRFGFLEAGNDVGGVMKSLDKGLTVSSYLGLYSWLYPCFLWFSNRFLASSQSYATQFTFKHIQETKATMKNHRADLPSHMAMKLVQKQAENPHGMSDWDVLSNAGSNVGAGSDTTAIGLSSTLYYLLRSPGCLARLRKEVEESGVGSNPTFKETQAMPYLQAVLKEALRIHPGTGFPLFRVVPKGGEIIAGQFFPEGVNVGINSWVSHYDREIYGQDADVFKPERWLESNKEQLNVMEQSFMPFGAGSRTCIGKNISLLEMGKLIPVLVRDFDFELSQDLEQRSWATKARWFVKPKDFEVKVRRRS</sequence>
<comment type="cofactor">
    <cofactor evidence="1 8">
        <name>heme</name>
        <dbReference type="ChEBI" id="CHEBI:30413"/>
    </cofactor>
</comment>
<evidence type="ECO:0000256" key="5">
    <source>
        <dbReference type="ARBA" id="ARBA00023002"/>
    </source>
</evidence>
<dbReference type="PROSITE" id="PS00086">
    <property type="entry name" value="CYTOCHROME_P450"/>
    <property type="match status" value="1"/>
</dbReference>
<evidence type="ECO:0000313" key="12">
    <source>
        <dbReference type="Proteomes" id="UP001153618"/>
    </source>
</evidence>
<dbReference type="GO" id="GO:0005506">
    <property type="term" value="F:iron ion binding"/>
    <property type="evidence" value="ECO:0007669"/>
    <property type="project" value="InterPro"/>
</dbReference>
<dbReference type="PANTHER" id="PTHR24305:SF190">
    <property type="entry name" value="P450, PUTATIVE (EUROFUNG)-RELATED"/>
    <property type="match status" value="1"/>
</dbReference>
<evidence type="ECO:0000256" key="9">
    <source>
        <dbReference type="RuleBase" id="RU000461"/>
    </source>
</evidence>
<dbReference type="GO" id="GO:0016705">
    <property type="term" value="F:oxidoreductase activity, acting on paired donors, with incorporation or reduction of molecular oxygen"/>
    <property type="evidence" value="ECO:0007669"/>
    <property type="project" value="InterPro"/>
</dbReference>
<evidence type="ECO:0000256" key="7">
    <source>
        <dbReference type="ARBA" id="ARBA00023033"/>
    </source>
</evidence>
<dbReference type="InterPro" id="IPR017972">
    <property type="entry name" value="Cyt_P450_CS"/>
</dbReference>
<keyword evidence="4 8" id="KW-0479">Metal-binding</keyword>
<comment type="caution">
    <text evidence="11">The sequence shown here is derived from an EMBL/GenBank/DDBJ whole genome shotgun (WGS) entry which is preliminary data.</text>
</comment>
<dbReference type="OrthoDB" id="3934656at2759"/>
<keyword evidence="12" id="KW-1185">Reference proteome</keyword>
<dbReference type="GO" id="GO:0043386">
    <property type="term" value="P:mycotoxin biosynthetic process"/>
    <property type="evidence" value="ECO:0007669"/>
    <property type="project" value="UniProtKB-ARBA"/>
</dbReference>
<keyword evidence="6 8" id="KW-0408">Iron</keyword>
<dbReference type="GO" id="GO:0020037">
    <property type="term" value="F:heme binding"/>
    <property type="evidence" value="ECO:0007669"/>
    <property type="project" value="InterPro"/>
</dbReference>
<evidence type="ECO:0000256" key="6">
    <source>
        <dbReference type="ARBA" id="ARBA00023004"/>
    </source>
</evidence>
<dbReference type="Gene3D" id="1.10.630.10">
    <property type="entry name" value="Cytochrome P450"/>
    <property type="match status" value="1"/>
</dbReference>
<dbReference type="FunFam" id="1.10.630.10:FF:000050">
    <property type="entry name" value="Cytochrome P450 monooxygenase"/>
    <property type="match status" value="1"/>
</dbReference>
<dbReference type="PRINTS" id="PR00463">
    <property type="entry name" value="EP450I"/>
</dbReference>
<keyword evidence="10" id="KW-0472">Membrane</keyword>
<dbReference type="CDD" id="cd11060">
    <property type="entry name" value="CYP57A1-like"/>
    <property type="match status" value="1"/>
</dbReference>
<evidence type="ECO:0000256" key="10">
    <source>
        <dbReference type="SAM" id="Phobius"/>
    </source>
</evidence>
<evidence type="ECO:0000256" key="2">
    <source>
        <dbReference type="ARBA" id="ARBA00010617"/>
    </source>
</evidence>
<dbReference type="InterPro" id="IPR002401">
    <property type="entry name" value="Cyt_P450_E_grp-I"/>
</dbReference>
<accession>A0A9W4MTW5</accession>
<keyword evidence="5 9" id="KW-0560">Oxidoreductase</keyword>
<comment type="similarity">
    <text evidence="2 9">Belongs to the cytochrome P450 family.</text>
</comment>
<proteinExistence type="inferred from homology"/>
<dbReference type="GO" id="GO:0004497">
    <property type="term" value="F:monooxygenase activity"/>
    <property type="evidence" value="ECO:0007669"/>
    <property type="project" value="UniProtKB-KW"/>
</dbReference>
<dbReference type="EMBL" id="CAJVOS010000020">
    <property type="protein sequence ID" value="CAG8080131.1"/>
    <property type="molecule type" value="Genomic_DNA"/>
</dbReference>
<organism evidence="11 12">
    <name type="scientific">Penicillium olsonii</name>
    <dbReference type="NCBI Taxonomy" id="99116"/>
    <lineage>
        <taxon>Eukaryota</taxon>
        <taxon>Fungi</taxon>
        <taxon>Dikarya</taxon>
        <taxon>Ascomycota</taxon>
        <taxon>Pezizomycotina</taxon>
        <taxon>Eurotiomycetes</taxon>
        <taxon>Eurotiomycetidae</taxon>
        <taxon>Eurotiales</taxon>
        <taxon>Aspergillaceae</taxon>
        <taxon>Penicillium</taxon>
    </lineage>
</organism>